<accession>A0AAE4FAA3</accession>
<dbReference type="Pfam" id="PF13240">
    <property type="entry name" value="Zn_Ribbon_1"/>
    <property type="match status" value="1"/>
</dbReference>
<protein>
    <submittedName>
        <fullName evidence="3">Zinc-ribbon domain-containing protein</fullName>
    </submittedName>
</protein>
<feature type="region of interest" description="Disordered" evidence="1">
    <location>
        <begin position="1"/>
        <end position="55"/>
    </location>
</feature>
<organism evidence="3 4">
    <name type="scientific">Morganella morganii</name>
    <name type="common">Proteus morganii</name>
    <dbReference type="NCBI Taxonomy" id="582"/>
    <lineage>
        <taxon>Bacteria</taxon>
        <taxon>Pseudomonadati</taxon>
        <taxon>Pseudomonadota</taxon>
        <taxon>Gammaproteobacteria</taxon>
        <taxon>Enterobacterales</taxon>
        <taxon>Morganellaceae</taxon>
        <taxon>Morganella</taxon>
    </lineage>
</organism>
<comment type="caution">
    <text evidence="3">The sequence shown here is derived from an EMBL/GenBank/DDBJ whole genome shotgun (WGS) entry which is preliminary data.</text>
</comment>
<name>A0AAE4FAA3_MORMO</name>
<evidence type="ECO:0000313" key="4">
    <source>
        <dbReference type="Proteomes" id="UP001182247"/>
    </source>
</evidence>
<gene>
    <name evidence="3" type="ORF">OSC06_00530</name>
</gene>
<evidence type="ECO:0000259" key="2">
    <source>
        <dbReference type="Pfam" id="PF13240"/>
    </source>
</evidence>
<sequence length="87" mass="9080">MMGLFSRFFNSGGGSGHGNRSGGHGSSGHGSKHGNTGYNKHGRDNNGYPEQLSNNAPQTITGYCQKCGTGYPPDSRFCGRCGNALNP</sequence>
<feature type="compositionally biased region" description="Gly residues" evidence="1">
    <location>
        <begin position="11"/>
        <end position="28"/>
    </location>
</feature>
<evidence type="ECO:0000313" key="3">
    <source>
        <dbReference type="EMBL" id="MDS0896440.1"/>
    </source>
</evidence>
<dbReference type="InterPro" id="IPR026870">
    <property type="entry name" value="Zinc_ribbon_dom"/>
</dbReference>
<feature type="domain" description="Zinc-ribbon" evidence="2">
    <location>
        <begin position="63"/>
        <end position="85"/>
    </location>
</feature>
<evidence type="ECO:0000256" key="1">
    <source>
        <dbReference type="SAM" id="MobiDB-lite"/>
    </source>
</evidence>
<dbReference type="AlphaFoldDB" id="A0AAE4FAA3"/>
<proteinExistence type="predicted"/>
<reference evidence="3" key="1">
    <citation type="submission" date="2023-02" db="EMBL/GenBank/DDBJ databases">
        <title>Detection, antimicrobial susceptibility and genomic characterization of NDM-producing species of Morganellaceae, Yersiniaceae, and Enterobacteriaceae other than Klebsiella.</title>
        <authorList>
            <person name="Camargo C.H."/>
            <person name="Sacchi C.T."/>
            <person name="Campos K.R."/>
        </authorList>
    </citation>
    <scope>NUCLEOTIDE SEQUENCE</scope>
    <source>
        <strain evidence="3">1189_21</strain>
    </source>
</reference>
<dbReference type="RefSeq" id="WP_225902818.1">
    <property type="nucleotide sequence ID" value="NZ_CAXOML010000010.1"/>
</dbReference>
<dbReference type="Proteomes" id="UP001182247">
    <property type="component" value="Unassembled WGS sequence"/>
</dbReference>
<dbReference type="EMBL" id="JAPKIY010000001">
    <property type="protein sequence ID" value="MDS0896440.1"/>
    <property type="molecule type" value="Genomic_DNA"/>
</dbReference>